<evidence type="ECO:0000313" key="1">
    <source>
        <dbReference type="EMBL" id="TYQ04040.1"/>
    </source>
</evidence>
<organism evidence="1">
    <name type="scientific">Nocardia globerula</name>
    <dbReference type="NCBI Taxonomy" id="1818"/>
    <lineage>
        <taxon>Bacteria</taxon>
        <taxon>Bacillati</taxon>
        <taxon>Actinomycetota</taxon>
        <taxon>Actinomycetes</taxon>
        <taxon>Mycobacteriales</taxon>
        <taxon>Nocardiaceae</taxon>
        <taxon>Nocardia</taxon>
    </lineage>
</organism>
<proteinExistence type="predicted"/>
<sequence>MRCYAAFRTSIRSRGAQVGNEVLQADAESLRALADAVRNQGAVIAGIDVSGILADAAAAMPDSASGPAAARAGDPITTGYRATSEMLTSMADAAQSSASSYDAVEVAFRNRLATYQAAV</sequence>
<dbReference type="EMBL" id="VNIQ01000004">
    <property type="protein sequence ID" value="TYQ04040.1"/>
    <property type="molecule type" value="Genomic_DNA"/>
</dbReference>
<comment type="caution">
    <text evidence="1">The sequence shown here is derived from an EMBL/GenBank/DDBJ whole genome shotgun (WGS) entry which is preliminary data.</text>
</comment>
<protein>
    <recommendedName>
        <fullName evidence="2">Excreted virulence factor EspC (Type VII ESX diderm)</fullName>
    </recommendedName>
</protein>
<accession>A0A652YQA3</accession>
<dbReference type="AlphaFoldDB" id="A0A652YQA3"/>
<evidence type="ECO:0008006" key="2">
    <source>
        <dbReference type="Google" id="ProtNLM"/>
    </source>
</evidence>
<gene>
    <name evidence="1" type="ORF">FNL38_104413</name>
</gene>
<name>A0A652YQA3_NOCGL</name>
<reference evidence="1" key="1">
    <citation type="submission" date="2019-07" db="EMBL/GenBank/DDBJ databases">
        <title>Genomic Encyclopedia of Type Strains, Phase IV (KMG-IV): sequencing the most valuable type-strain genomes for metagenomic binning, comparative biology and taxonomic classification.</title>
        <authorList>
            <person name="Goeker M."/>
        </authorList>
    </citation>
    <scope>NUCLEOTIDE SEQUENCE</scope>
    <source>
        <strain evidence="1">DSM 44596</strain>
    </source>
</reference>